<sequence>MQTTPHSFNILNHRNKCAEEMNETIESLNEYSTNSNNNNSTKTEWMMLSTMQMSTVHSLEEHSANIICREEPLEKLSSTRLLGVQLDQNLSWREHMNLLSSCYVTLSVLKAEKFCAVSYSLSTKAFTEGAEHVRRLRTVEKSKQHPNDKPWITSELRSLIQQRQQAMDKDPETFRKLRNKVNRLNNRLRSSFFERKVKNCDDAVNSELDYETAEEIALKYWISPEDVYKQLSNLKRGKASEPDNLPTWILKDFAMELSSPVALIFNAFIQERTVPNAWKVADIISIPKINPVKDIEKDLRPISLTAVFSKTMERFCC</sequence>
<accession>A0A6S7LER8</accession>
<dbReference type="Proteomes" id="UP001152795">
    <property type="component" value="Unassembled WGS sequence"/>
</dbReference>
<organism evidence="1 2">
    <name type="scientific">Paramuricea clavata</name>
    <name type="common">Red gorgonian</name>
    <name type="synonym">Violescent sea-whip</name>
    <dbReference type="NCBI Taxonomy" id="317549"/>
    <lineage>
        <taxon>Eukaryota</taxon>
        <taxon>Metazoa</taxon>
        <taxon>Cnidaria</taxon>
        <taxon>Anthozoa</taxon>
        <taxon>Octocorallia</taxon>
        <taxon>Malacalcyonacea</taxon>
        <taxon>Plexauridae</taxon>
        <taxon>Paramuricea</taxon>
    </lineage>
</organism>
<dbReference type="AlphaFoldDB" id="A0A6S7LER8"/>
<comment type="caution">
    <text evidence="1">The sequence shown here is derived from an EMBL/GenBank/DDBJ whole genome shotgun (WGS) entry which is preliminary data.</text>
</comment>
<proteinExistence type="predicted"/>
<name>A0A6S7LER8_PARCT</name>
<evidence type="ECO:0000313" key="1">
    <source>
        <dbReference type="EMBL" id="CAB4035902.1"/>
    </source>
</evidence>
<dbReference type="EMBL" id="CACRXK020021482">
    <property type="protein sequence ID" value="CAB4035902.1"/>
    <property type="molecule type" value="Genomic_DNA"/>
</dbReference>
<protein>
    <submittedName>
        <fullName evidence="1">Uncharacterized protein</fullName>
    </submittedName>
</protein>
<dbReference type="PANTHER" id="PTHR47510">
    <property type="entry name" value="REVERSE TRANSCRIPTASE DOMAIN-CONTAINING PROTEIN"/>
    <property type="match status" value="1"/>
</dbReference>
<dbReference type="PANTHER" id="PTHR47510:SF3">
    <property type="entry name" value="ENDO_EXONUCLEASE_PHOSPHATASE DOMAIN-CONTAINING PROTEIN"/>
    <property type="match status" value="1"/>
</dbReference>
<reference evidence="1" key="1">
    <citation type="submission" date="2020-04" db="EMBL/GenBank/DDBJ databases">
        <authorList>
            <person name="Alioto T."/>
            <person name="Alioto T."/>
            <person name="Gomez Garrido J."/>
        </authorList>
    </citation>
    <scope>NUCLEOTIDE SEQUENCE</scope>
    <source>
        <strain evidence="1">A484AB</strain>
    </source>
</reference>
<keyword evidence="2" id="KW-1185">Reference proteome</keyword>
<evidence type="ECO:0000313" key="2">
    <source>
        <dbReference type="Proteomes" id="UP001152795"/>
    </source>
</evidence>
<gene>
    <name evidence="1" type="ORF">PACLA_8A026622</name>
</gene>